<keyword evidence="3" id="KW-1185">Reference proteome</keyword>
<feature type="signal peptide" evidence="1">
    <location>
        <begin position="1"/>
        <end position="30"/>
    </location>
</feature>
<dbReference type="GeneID" id="70184757"/>
<proteinExistence type="predicted"/>
<evidence type="ECO:0000313" key="3">
    <source>
        <dbReference type="Proteomes" id="UP000756346"/>
    </source>
</evidence>
<sequence length="75" mass="8491">MWRMRLVHIFNARLVLQPLSLSVLDDGSFAWGFKRIKVQTRISAEGGWPVPVACQADNKRLVTVGVELQVTLQEN</sequence>
<comment type="caution">
    <text evidence="2">The sequence shown here is derived from an EMBL/GenBank/DDBJ whole genome shotgun (WGS) entry which is preliminary data.</text>
</comment>
<protein>
    <submittedName>
        <fullName evidence="2">Uncharacterized protein</fullName>
    </submittedName>
</protein>
<organism evidence="2 3">
    <name type="scientific">Microdochium trichocladiopsis</name>
    <dbReference type="NCBI Taxonomy" id="1682393"/>
    <lineage>
        <taxon>Eukaryota</taxon>
        <taxon>Fungi</taxon>
        <taxon>Dikarya</taxon>
        <taxon>Ascomycota</taxon>
        <taxon>Pezizomycotina</taxon>
        <taxon>Sordariomycetes</taxon>
        <taxon>Xylariomycetidae</taxon>
        <taxon>Xylariales</taxon>
        <taxon>Microdochiaceae</taxon>
        <taxon>Microdochium</taxon>
    </lineage>
</organism>
<evidence type="ECO:0000313" key="2">
    <source>
        <dbReference type="EMBL" id="KAH7020887.1"/>
    </source>
</evidence>
<dbReference type="RefSeq" id="XP_046007088.1">
    <property type="nucleotide sequence ID" value="XM_046155211.1"/>
</dbReference>
<reference evidence="2" key="1">
    <citation type="journal article" date="2021" name="Nat. Commun.">
        <title>Genetic determinants of endophytism in the Arabidopsis root mycobiome.</title>
        <authorList>
            <person name="Mesny F."/>
            <person name="Miyauchi S."/>
            <person name="Thiergart T."/>
            <person name="Pickel B."/>
            <person name="Atanasova L."/>
            <person name="Karlsson M."/>
            <person name="Huettel B."/>
            <person name="Barry K.W."/>
            <person name="Haridas S."/>
            <person name="Chen C."/>
            <person name="Bauer D."/>
            <person name="Andreopoulos W."/>
            <person name="Pangilinan J."/>
            <person name="LaButti K."/>
            <person name="Riley R."/>
            <person name="Lipzen A."/>
            <person name="Clum A."/>
            <person name="Drula E."/>
            <person name="Henrissat B."/>
            <person name="Kohler A."/>
            <person name="Grigoriev I.V."/>
            <person name="Martin F.M."/>
            <person name="Hacquard S."/>
        </authorList>
    </citation>
    <scope>NUCLEOTIDE SEQUENCE</scope>
    <source>
        <strain evidence="2">MPI-CAGE-CH-0230</strain>
    </source>
</reference>
<evidence type="ECO:0000256" key="1">
    <source>
        <dbReference type="SAM" id="SignalP"/>
    </source>
</evidence>
<keyword evidence="1" id="KW-0732">Signal</keyword>
<gene>
    <name evidence="2" type="ORF">B0I36DRAFT_333355</name>
</gene>
<dbReference type="Proteomes" id="UP000756346">
    <property type="component" value="Unassembled WGS sequence"/>
</dbReference>
<feature type="chain" id="PRO_5040156997" evidence="1">
    <location>
        <begin position="31"/>
        <end position="75"/>
    </location>
</feature>
<accession>A0A9P8XVU9</accession>
<dbReference type="EMBL" id="JAGTJQ010000010">
    <property type="protein sequence ID" value="KAH7020887.1"/>
    <property type="molecule type" value="Genomic_DNA"/>
</dbReference>
<dbReference type="AlphaFoldDB" id="A0A9P8XVU9"/>
<name>A0A9P8XVU9_9PEZI</name>